<dbReference type="AlphaFoldDB" id="A0A0B2UIR6"/>
<dbReference type="VEuPathDB" id="MicrosporidiaDB:M896_120820"/>
<dbReference type="RefSeq" id="XP_014562902.1">
    <property type="nucleotide sequence ID" value="XM_014707416.1"/>
</dbReference>
<evidence type="ECO:0000313" key="1">
    <source>
        <dbReference type="EMBL" id="KHN68860.1"/>
    </source>
</evidence>
<gene>
    <name evidence="1" type="ORF">M896_120820</name>
</gene>
<name>A0A0B2UIR6_9MICR</name>
<protein>
    <submittedName>
        <fullName evidence="1">Uncharacterized protein</fullName>
    </submittedName>
</protein>
<sequence>MDNKMIMHGIVEFLEDICEYKGIMFDYGADVATGKQDFNQGMLQSKIRISYLLSLSEKASKSKHDW</sequence>
<dbReference type="EMBL" id="JOKQ01000012">
    <property type="protein sequence ID" value="KHN68860.1"/>
    <property type="molecule type" value="Genomic_DNA"/>
</dbReference>
<dbReference type="InParanoid" id="A0A0B2UIR6"/>
<comment type="caution">
    <text evidence="1">The sequence shown here is derived from an EMBL/GenBank/DDBJ whole genome shotgun (WGS) entry which is preliminary data.</text>
</comment>
<dbReference type="HOGENOM" id="CLU_2775921_0_0_1"/>
<dbReference type="GeneID" id="26262599"/>
<dbReference type="OrthoDB" id="2191584at2759"/>
<reference evidence="1 2" key="1">
    <citation type="journal article" date="2014" name="MBio">
        <title>The Ordospora colligata genome; evolution of extreme reduction in microsporidia and host-to-parasite horizontal gene transfer.</title>
        <authorList>
            <person name="Pombert J.-F."/>
            <person name="Haag K.L."/>
            <person name="Beidas S."/>
            <person name="Ebert D."/>
            <person name="Keeling P.J."/>
        </authorList>
    </citation>
    <scope>NUCLEOTIDE SEQUENCE [LARGE SCALE GENOMIC DNA]</scope>
    <source>
        <strain evidence="1 2">OC4</strain>
    </source>
</reference>
<evidence type="ECO:0000313" key="2">
    <source>
        <dbReference type="Proteomes" id="UP000031056"/>
    </source>
</evidence>
<proteinExistence type="predicted"/>
<organism evidence="1 2">
    <name type="scientific">Ordospora colligata OC4</name>
    <dbReference type="NCBI Taxonomy" id="1354746"/>
    <lineage>
        <taxon>Eukaryota</taxon>
        <taxon>Fungi</taxon>
        <taxon>Fungi incertae sedis</taxon>
        <taxon>Microsporidia</taxon>
        <taxon>Ordosporidae</taxon>
        <taxon>Ordospora</taxon>
    </lineage>
</organism>
<dbReference type="Proteomes" id="UP000031056">
    <property type="component" value="Unassembled WGS sequence"/>
</dbReference>
<accession>A0A0B2UIR6</accession>
<keyword evidence="2" id="KW-1185">Reference proteome</keyword>